<evidence type="ECO:0000313" key="1">
    <source>
        <dbReference type="EMBL" id="JAD48682.1"/>
    </source>
</evidence>
<sequence length="43" mass="5209">MESDLQFLARRRNLLLDHYEYSVCYSSFEIKLQLIFLKLTVVI</sequence>
<reference evidence="1" key="2">
    <citation type="journal article" date="2015" name="Data Brief">
        <title>Shoot transcriptome of the giant reed, Arundo donax.</title>
        <authorList>
            <person name="Barrero R.A."/>
            <person name="Guerrero F.D."/>
            <person name="Moolhuijzen P."/>
            <person name="Goolsby J.A."/>
            <person name="Tidwell J."/>
            <person name="Bellgard S.E."/>
            <person name="Bellgard M.I."/>
        </authorList>
    </citation>
    <scope>NUCLEOTIDE SEQUENCE</scope>
    <source>
        <tissue evidence="1">Shoot tissue taken approximately 20 cm above the soil surface</tissue>
    </source>
</reference>
<reference evidence="1" key="1">
    <citation type="submission" date="2014-09" db="EMBL/GenBank/DDBJ databases">
        <authorList>
            <person name="Magalhaes I.L.F."/>
            <person name="Oliveira U."/>
            <person name="Santos F.R."/>
            <person name="Vidigal T.H.D.A."/>
            <person name="Brescovit A.D."/>
            <person name="Santos A.J."/>
        </authorList>
    </citation>
    <scope>NUCLEOTIDE SEQUENCE</scope>
    <source>
        <tissue evidence="1">Shoot tissue taken approximately 20 cm above the soil surface</tissue>
    </source>
</reference>
<protein>
    <submittedName>
        <fullName evidence="1">Uncharacterized protein</fullName>
    </submittedName>
</protein>
<accession>A0A0A9ANP2</accession>
<dbReference type="EMBL" id="GBRH01249213">
    <property type="protein sequence ID" value="JAD48682.1"/>
    <property type="molecule type" value="Transcribed_RNA"/>
</dbReference>
<dbReference type="AlphaFoldDB" id="A0A0A9ANP2"/>
<organism evidence="1">
    <name type="scientific">Arundo donax</name>
    <name type="common">Giant reed</name>
    <name type="synonym">Donax arundinaceus</name>
    <dbReference type="NCBI Taxonomy" id="35708"/>
    <lineage>
        <taxon>Eukaryota</taxon>
        <taxon>Viridiplantae</taxon>
        <taxon>Streptophyta</taxon>
        <taxon>Embryophyta</taxon>
        <taxon>Tracheophyta</taxon>
        <taxon>Spermatophyta</taxon>
        <taxon>Magnoliopsida</taxon>
        <taxon>Liliopsida</taxon>
        <taxon>Poales</taxon>
        <taxon>Poaceae</taxon>
        <taxon>PACMAD clade</taxon>
        <taxon>Arundinoideae</taxon>
        <taxon>Arundineae</taxon>
        <taxon>Arundo</taxon>
    </lineage>
</organism>
<proteinExistence type="predicted"/>
<name>A0A0A9ANP2_ARUDO</name>